<evidence type="ECO:0000256" key="1">
    <source>
        <dbReference type="SAM" id="MobiDB-lite"/>
    </source>
</evidence>
<dbReference type="Proteomes" id="UP000663760">
    <property type="component" value="Chromosome 1"/>
</dbReference>
<gene>
    <name evidence="2" type="ORF">SI8410_01000704</name>
</gene>
<keyword evidence="3" id="KW-1185">Reference proteome</keyword>
<protein>
    <submittedName>
        <fullName evidence="2">Uncharacterized protein</fullName>
    </submittedName>
</protein>
<dbReference type="EMBL" id="LR746264">
    <property type="protein sequence ID" value="CAA7388495.1"/>
    <property type="molecule type" value="Genomic_DNA"/>
</dbReference>
<reference evidence="2" key="1">
    <citation type="submission" date="2020-02" db="EMBL/GenBank/DDBJ databases">
        <authorList>
            <person name="Scholz U."/>
            <person name="Mascher M."/>
            <person name="Fiebig A."/>
        </authorList>
    </citation>
    <scope>NUCLEOTIDE SEQUENCE</scope>
</reference>
<evidence type="ECO:0000313" key="2">
    <source>
        <dbReference type="EMBL" id="CAA7388495.1"/>
    </source>
</evidence>
<feature type="compositionally biased region" description="Basic and acidic residues" evidence="1">
    <location>
        <begin position="38"/>
        <end position="49"/>
    </location>
</feature>
<proteinExistence type="predicted"/>
<evidence type="ECO:0000313" key="3">
    <source>
        <dbReference type="Proteomes" id="UP000663760"/>
    </source>
</evidence>
<sequence length="81" mass="9042">MWARVCHSPSASLVASRLWGKEWICDKRIANSSSKSSPIDRRTSRRREEDDPPGDESPPPESVPDAMKSLLLLRGPEDEAP</sequence>
<organism evidence="2 3">
    <name type="scientific">Spirodela intermedia</name>
    <name type="common">Intermediate duckweed</name>
    <dbReference type="NCBI Taxonomy" id="51605"/>
    <lineage>
        <taxon>Eukaryota</taxon>
        <taxon>Viridiplantae</taxon>
        <taxon>Streptophyta</taxon>
        <taxon>Embryophyta</taxon>
        <taxon>Tracheophyta</taxon>
        <taxon>Spermatophyta</taxon>
        <taxon>Magnoliopsida</taxon>
        <taxon>Liliopsida</taxon>
        <taxon>Araceae</taxon>
        <taxon>Lemnoideae</taxon>
        <taxon>Spirodela</taxon>
    </lineage>
</organism>
<feature type="region of interest" description="Disordered" evidence="1">
    <location>
        <begin position="30"/>
        <end position="81"/>
    </location>
</feature>
<accession>A0A7I8JYQ9</accession>
<dbReference type="AlphaFoldDB" id="A0A7I8JYQ9"/>
<name>A0A7I8JYQ9_SPIIN</name>